<dbReference type="InParanoid" id="E3J8Z8"/>
<dbReference type="RefSeq" id="WP_013423995.1">
    <property type="nucleotide sequence ID" value="NC_014666.1"/>
</dbReference>
<proteinExistence type="predicted"/>
<dbReference type="SUPFAM" id="SSF54637">
    <property type="entry name" value="Thioesterase/thiol ester dehydrase-isomerase"/>
    <property type="match status" value="1"/>
</dbReference>
<organism evidence="2 3">
    <name type="scientific">Pseudofrankia inefficax (strain DSM 45817 / CECT 9037 / DDB 130130 / EuI1c)</name>
    <name type="common">Frankia inefficax</name>
    <dbReference type="NCBI Taxonomy" id="298654"/>
    <lineage>
        <taxon>Bacteria</taxon>
        <taxon>Bacillati</taxon>
        <taxon>Actinomycetota</taxon>
        <taxon>Actinomycetes</taxon>
        <taxon>Frankiales</taxon>
        <taxon>Frankiaceae</taxon>
        <taxon>Pseudofrankia</taxon>
    </lineage>
</organism>
<evidence type="ECO:0000313" key="3">
    <source>
        <dbReference type="Proteomes" id="UP000002484"/>
    </source>
</evidence>
<keyword evidence="3" id="KW-1185">Reference proteome</keyword>
<dbReference type="KEGG" id="fri:FraEuI1c_2851"/>
<evidence type="ECO:0000259" key="1">
    <source>
        <dbReference type="Pfam" id="PF13452"/>
    </source>
</evidence>
<dbReference type="AlphaFoldDB" id="E3J8Z8"/>
<dbReference type="Pfam" id="PF13452">
    <property type="entry name" value="FAS1_DH_region"/>
    <property type="match status" value="1"/>
</dbReference>
<dbReference type="STRING" id="298654.FraEuI1c_2851"/>
<name>E3J8Z8_PSEI1</name>
<sequence>MAEPFPMVVELGKIREFARATGSSHPDYLETEQDAVAPVTFLMSSAFWQVPGSNPYDERRPLDMSRMLHGAQDFSFPDGPPVAGTRLVGQSRFGRTYTKRGRRGGEMTFTEVVTEYRDESGRVVAEVTGTSIATSRATGDGV</sequence>
<dbReference type="InterPro" id="IPR039569">
    <property type="entry name" value="FAS1-like_DH_region"/>
</dbReference>
<evidence type="ECO:0000313" key="2">
    <source>
        <dbReference type="EMBL" id="ADP80877.1"/>
    </source>
</evidence>
<dbReference type="Gene3D" id="3.10.129.10">
    <property type="entry name" value="Hotdog Thioesterase"/>
    <property type="match status" value="1"/>
</dbReference>
<protein>
    <recommendedName>
        <fullName evidence="1">FAS1-like dehydratase domain-containing protein</fullName>
    </recommendedName>
</protein>
<dbReference type="Proteomes" id="UP000002484">
    <property type="component" value="Chromosome"/>
</dbReference>
<accession>E3J8Z8</accession>
<dbReference type="eggNOG" id="COG2030">
    <property type="taxonomic scope" value="Bacteria"/>
</dbReference>
<dbReference type="HOGENOM" id="CLU_116276_1_2_11"/>
<reference evidence="2 3" key="1">
    <citation type="submission" date="2010-10" db="EMBL/GenBank/DDBJ databases">
        <title>Complete sequence of Frankia sp. EuI1c.</title>
        <authorList>
            <consortium name="US DOE Joint Genome Institute"/>
            <person name="Lucas S."/>
            <person name="Copeland A."/>
            <person name="Lapidus A."/>
            <person name="Cheng J.-F."/>
            <person name="Bruce D."/>
            <person name="Goodwin L."/>
            <person name="Pitluck S."/>
            <person name="Chertkov O."/>
            <person name="Detter J.C."/>
            <person name="Han C."/>
            <person name="Tapia R."/>
            <person name="Land M."/>
            <person name="Hauser L."/>
            <person name="Jeffries C."/>
            <person name="Kyrpides N."/>
            <person name="Ivanova N."/>
            <person name="Mikhailova N."/>
            <person name="Beauchemin N."/>
            <person name="Sen A."/>
            <person name="Sur S.A."/>
            <person name="Gtari M."/>
            <person name="Wall L."/>
            <person name="Tisa L."/>
            <person name="Woyke T."/>
        </authorList>
    </citation>
    <scope>NUCLEOTIDE SEQUENCE [LARGE SCALE GENOMIC DNA]</scope>
    <source>
        <strain evidence="3">DSM 45817 / CECT 9037 / EuI1c</strain>
    </source>
</reference>
<gene>
    <name evidence="2" type="ordered locus">FraEuI1c_2851</name>
</gene>
<dbReference type="InterPro" id="IPR029069">
    <property type="entry name" value="HotDog_dom_sf"/>
</dbReference>
<dbReference type="EMBL" id="CP002299">
    <property type="protein sequence ID" value="ADP80877.1"/>
    <property type="molecule type" value="Genomic_DNA"/>
</dbReference>
<feature type="domain" description="FAS1-like dehydratase" evidence="1">
    <location>
        <begin position="4"/>
        <end position="126"/>
    </location>
</feature>